<evidence type="ECO:0000256" key="6">
    <source>
        <dbReference type="ARBA" id="ARBA00022679"/>
    </source>
</evidence>
<dbReference type="RefSeq" id="XP_002617449.1">
    <property type="nucleotide sequence ID" value="XM_002617403.1"/>
</dbReference>
<comment type="similarity">
    <text evidence="2 8">Belongs to the methyltransferase superfamily. LCMT family.</text>
</comment>
<evidence type="ECO:0000313" key="10">
    <source>
        <dbReference type="EMBL" id="EEQ38767.1"/>
    </source>
</evidence>
<evidence type="ECO:0000313" key="11">
    <source>
        <dbReference type="Proteomes" id="UP000007703"/>
    </source>
</evidence>
<dbReference type="EC" id="2.1.1.233" evidence="3 8"/>
<dbReference type="KEGG" id="clu:CLUG_02893"/>
<dbReference type="OrthoDB" id="203237at2759"/>
<gene>
    <name evidence="10" type="ORF">CLUG_02893</name>
</gene>
<dbReference type="SUPFAM" id="SSF53335">
    <property type="entry name" value="S-adenosyl-L-methionine-dependent methyltransferases"/>
    <property type="match status" value="1"/>
</dbReference>
<evidence type="ECO:0000256" key="7">
    <source>
        <dbReference type="ARBA" id="ARBA00022691"/>
    </source>
</evidence>
<dbReference type="OMA" id="ESRHLEM"/>
<evidence type="ECO:0000256" key="9">
    <source>
        <dbReference type="PIRSR" id="PIRSR016305-1"/>
    </source>
</evidence>
<evidence type="ECO:0000256" key="4">
    <source>
        <dbReference type="ARBA" id="ARBA00017497"/>
    </source>
</evidence>
<comment type="catalytic activity">
    <reaction evidence="1 8">
        <text>[phosphatase 2A protein]-C-terminal L-leucine + S-adenosyl-L-methionine = [phosphatase 2A protein]-C-terminal L-leucine methyl ester + S-adenosyl-L-homocysteine</text>
        <dbReference type="Rhea" id="RHEA:48544"/>
        <dbReference type="Rhea" id="RHEA-COMP:12134"/>
        <dbReference type="Rhea" id="RHEA-COMP:12135"/>
        <dbReference type="ChEBI" id="CHEBI:57856"/>
        <dbReference type="ChEBI" id="CHEBI:59789"/>
        <dbReference type="ChEBI" id="CHEBI:90516"/>
        <dbReference type="ChEBI" id="CHEBI:90517"/>
        <dbReference type="EC" id="2.1.1.233"/>
    </reaction>
</comment>
<keyword evidence="5 8" id="KW-0489">Methyltransferase</keyword>
<dbReference type="Proteomes" id="UP000007703">
    <property type="component" value="Unassembled WGS sequence"/>
</dbReference>
<name>C4Y2Y0_CLAL4</name>
<protein>
    <recommendedName>
        <fullName evidence="4 8">Leucine carboxyl methyltransferase 1</fullName>
        <ecNumber evidence="3 8">2.1.1.233</ecNumber>
    </recommendedName>
</protein>
<dbReference type="PIRSF" id="PIRSF016305">
    <property type="entry name" value="LCM_mtfrase"/>
    <property type="match status" value="1"/>
</dbReference>
<dbReference type="GO" id="GO:0018423">
    <property type="term" value="F:protein C-terminal leucine carboxyl O-methyltransferase activity"/>
    <property type="evidence" value="ECO:0007669"/>
    <property type="project" value="UniProtKB-EC"/>
</dbReference>
<evidence type="ECO:0000256" key="2">
    <source>
        <dbReference type="ARBA" id="ARBA00010703"/>
    </source>
</evidence>
<dbReference type="PANTHER" id="PTHR13600:SF21">
    <property type="entry name" value="LEUCINE CARBOXYL METHYLTRANSFERASE 1"/>
    <property type="match status" value="1"/>
</dbReference>
<keyword evidence="7 8" id="KW-0949">S-adenosyl-L-methionine</keyword>
<dbReference type="STRING" id="306902.C4Y2Y0"/>
<dbReference type="InParanoid" id="C4Y2Y0"/>
<accession>C4Y2Y0</accession>
<evidence type="ECO:0000256" key="1">
    <source>
        <dbReference type="ARBA" id="ARBA00000724"/>
    </source>
</evidence>
<sequence>MSNPASDLKCTTMLSPKEKHDKIIRATDLDALSCRASANRKGYFVPPDIHIDELIRSYQQNLPFCEGYTKLSAGRLLRALEEPKFPLINRGTYLRTEAINRVVECFVVAHPKCQIVSLGGGSDTRCFRVLESKHDVVYTEIDFPESTKIKKLAVANSPQLQKIVGSSLSPTVVNSKAEFSALDPSLHTPRYHLVGLDLRTLKEAGSANSGLDFLDPETPTLVISECVLCYLSPEDNEQVISFWKALLRKPSFVVYEPMALDDAFGETMAQNLRNRGIDLQAFEKFPNLESRKVFFQQLGLASVLTDMSRVGGYSEGSWFGPLDQQRISRLEMIDEVEEIRLLLQHYCLICAGITVEEFSGLDWAL</sequence>
<dbReference type="EMBL" id="CH408078">
    <property type="protein sequence ID" value="EEQ38767.1"/>
    <property type="molecule type" value="Genomic_DNA"/>
</dbReference>
<dbReference type="InterPro" id="IPR016651">
    <property type="entry name" value="LCMT1"/>
</dbReference>
<dbReference type="HOGENOM" id="CLU_031312_1_0_1"/>
<dbReference type="InterPro" id="IPR007213">
    <property type="entry name" value="Ppm1/Ppm2/Tcmp"/>
</dbReference>
<evidence type="ECO:0000256" key="8">
    <source>
        <dbReference type="PIRNR" id="PIRNR016305"/>
    </source>
</evidence>
<dbReference type="AlphaFoldDB" id="C4Y2Y0"/>
<feature type="binding site" evidence="9">
    <location>
        <position position="95"/>
    </location>
    <ligand>
        <name>S-adenosyl-L-methionine</name>
        <dbReference type="ChEBI" id="CHEBI:59789"/>
    </ligand>
</feature>
<keyword evidence="6 8" id="KW-0808">Transferase</keyword>
<organism evidence="10 11">
    <name type="scientific">Clavispora lusitaniae (strain ATCC 42720)</name>
    <name type="common">Yeast</name>
    <name type="synonym">Candida lusitaniae</name>
    <dbReference type="NCBI Taxonomy" id="306902"/>
    <lineage>
        <taxon>Eukaryota</taxon>
        <taxon>Fungi</taxon>
        <taxon>Dikarya</taxon>
        <taxon>Ascomycota</taxon>
        <taxon>Saccharomycotina</taxon>
        <taxon>Pichiomycetes</taxon>
        <taxon>Metschnikowiaceae</taxon>
        <taxon>Clavispora</taxon>
    </lineage>
</organism>
<dbReference type="Pfam" id="PF04072">
    <property type="entry name" value="LCM"/>
    <property type="match status" value="1"/>
</dbReference>
<feature type="binding site" evidence="9">
    <location>
        <position position="225"/>
    </location>
    <ligand>
        <name>S-adenosyl-L-methionine</name>
        <dbReference type="ChEBI" id="CHEBI:59789"/>
    </ligand>
</feature>
<dbReference type="InterPro" id="IPR029063">
    <property type="entry name" value="SAM-dependent_MTases_sf"/>
</dbReference>
<feature type="binding site" evidence="9">
    <location>
        <begin position="197"/>
        <end position="198"/>
    </location>
    <ligand>
        <name>S-adenosyl-L-methionine</name>
        <dbReference type="ChEBI" id="CHEBI:59789"/>
    </ligand>
</feature>
<dbReference type="FunCoup" id="C4Y2Y0">
    <property type="interactions" value="532"/>
</dbReference>
<evidence type="ECO:0000256" key="5">
    <source>
        <dbReference type="ARBA" id="ARBA00022603"/>
    </source>
</evidence>
<dbReference type="Gene3D" id="3.40.50.150">
    <property type="entry name" value="Vaccinia Virus protein VP39"/>
    <property type="match status" value="1"/>
</dbReference>
<dbReference type="GeneID" id="8498237"/>
<proteinExistence type="inferred from homology"/>
<comment type="function">
    <text evidence="8">Methylates the carboxyl group of the C-terminal leucine residue of protein phosphatase 2A catalytic subunits to form alpha-leucine ester residues.</text>
</comment>
<feature type="binding site" evidence="9">
    <location>
        <position position="119"/>
    </location>
    <ligand>
        <name>S-adenosyl-L-methionine</name>
        <dbReference type="ChEBI" id="CHEBI:59789"/>
    </ligand>
</feature>
<dbReference type="GO" id="GO:0032259">
    <property type="term" value="P:methylation"/>
    <property type="evidence" value="ECO:0007669"/>
    <property type="project" value="UniProtKB-KW"/>
</dbReference>
<evidence type="ECO:0000256" key="3">
    <source>
        <dbReference type="ARBA" id="ARBA00012834"/>
    </source>
</evidence>
<reference evidence="10 11" key="1">
    <citation type="journal article" date="2009" name="Nature">
        <title>Evolution of pathogenicity and sexual reproduction in eight Candida genomes.</title>
        <authorList>
            <person name="Butler G."/>
            <person name="Rasmussen M.D."/>
            <person name="Lin M.F."/>
            <person name="Santos M.A."/>
            <person name="Sakthikumar S."/>
            <person name="Munro C.A."/>
            <person name="Rheinbay E."/>
            <person name="Grabherr M."/>
            <person name="Forche A."/>
            <person name="Reedy J.L."/>
            <person name="Agrafioti I."/>
            <person name="Arnaud M.B."/>
            <person name="Bates S."/>
            <person name="Brown A.J."/>
            <person name="Brunke S."/>
            <person name="Costanzo M.C."/>
            <person name="Fitzpatrick D.A."/>
            <person name="de Groot P.W."/>
            <person name="Harris D."/>
            <person name="Hoyer L.L."/>
            <person name="Hube B."/>
            <person name="Klis F.M."/>
            <person name="Kodira C."/>
            <person name="Lennard N."/>
            <person name="Logue M.E."/>
            <person name="Martin R."/>
            <person name="Neiman A.M."/>
            <person name="Nikolaou E."/>
            <person name="Quail M.A."/>
            <person name="Quinn J."/>
            <person name="Santos M.C."/>
            <person name="Schmitzberger F.F."/>
            <person name="Sherlock G."/>
            <person name="Shah P."/>
            <person name="Silverstein K.A."/>
            <person name="Skrzypek M.S."/>
            <person name="Soll D."/>
            <person name="Staggs R."/>
            <person name="Stansfield I."/>
            <person name="Stumpf M.P."/>
            <person name="Sudbery P.E."/>
            <person name="Srikantha T."/>
            <person name="Zeng Q."/>
            <person name="Berman J."/>
            <person name="Berriman M."/>
            <person name="Heitman J."/>
            <person name="Gow N.A."/>
            <person name="Lorenz M.C."/>
            <person name="Birren B.W."/>
            <person name="Kellis M."/>
            <person name="Cuomo C.A."/>
        </authorList>
    </citation>
    <scope>NUCLEOTIDE SEQUENCE [LARGE SCALE GENOMIC DNA]</scope>
    <source>
        <strain evidence="10 11">ATCC 42720</strain>
    </source>
</reference>
<dbReference type="PANTHER" id="PTHR13600">
    <property type="entry name" value="LEUCINE CARBOXYL METHYLTRANSFERASE"/>
    <property type="match status" value="1"/>
</dbReference>
<dbReference type="VEuPathDB" id="FungiDB:CLUG_02893"/>